<feature type="signal peptide" evidence="3">
    <location>
        <begin position="1"/>
        <end position="27"/>
    </location>
</feature>
<dbReference type="PANTHER" id="PTHR37042:SF4">
    <property type="entry name" value="OUTER MEMBRANE PROTEIN RV1973"/>
    <property type="match status" value="1"/>
</dbReference>
<evidence type="ECO:0000256" key="1">
    <source>
        <dbReference type="ARBA" id="ARBA00004370"/>
    </source>
</evidence>
<evidence type="ECO:0000313" key="4">
    <source>
        <dbReference type="EMBL" id="AJE85880.1"/>
    </source>
</evidence>
<gene>
    <name evidence="4" type="ORF">SLNWT_5504</name>
</gene>
<dbReference type="KEGG" id="sals:SLNWT_5504"/>
<protein>
    <submittedName>
        <fullName evidence="4">Secreted protein</fullName>
    </submittedName>
</protein>
<accession>A0A0B5F2T3</accession>
<evidence type="ECO:0000256" key="2">
    <source>
        <dbReference type="ARBA" id="ARBA00023136"/>
    </source>
</evidence>
<keyword evidence="5" id="KW-1185">Reference proteome</keyword>
<organism evidence="4 5">
    <name type="scientific">Streptomyces albus (strain ATCC 21838 / DSM 41398 / FERM P-419 / JCM 4703 / NBRC 107858)</name>
    <dbReference type="NCBI Taxonomy" id="1081613"/>
    <lineage>
        <taxon>Bacteria</taxon>
        <taxon>Bacillati</taxon>
        <taxon>Actinomycetota</taxon>
        <taxon>Actinomycetes</taxon>
        <taxon>Kitasatosporales</taxon>
        <taxon>Streptomycetaceae</taxon>
        <taxon>Streptomyces</taxon>
    </lineage>
</organism>
<keyword evidence="2" id="KW-0472">Membrane</keyword>
<feature type="chain" id="PRO_5039419350" evidence="3">
    <location>
        <begin position="28"/>
        <end position="170"/>
    </location>
</feature>
<dbReference type="AlphaFoldDB" id="A0A0B5F2T3"/>
<comment type="subcellular location">
    <subcellularLocation>
        <location evidence="1">Membrane</location>
    </subcellularLocation>
</comment>
<sequence>MSPNRPRTLLAASALALALLFSGYATWSYAEARTDDSAAYSRTRDTVLDRGRTGITTLTSLDARTRRSAEAGLRAWRSASTGALRTELARSRPEMGTLTRSTVTEAAVTALDTRAGTAKLLATVRVDVTRAEGEQPGSDRKRLEAVLTRTGQGWKLKALGAVPVGAAGRN</sequence>
<evidence type="ECO:0000313" key="5">
    <source>
        <dbReference type="Proteomes" id="UP000031523"/>
    </source>
</evidence>
<dbReference type="EMBL" id="CP010519">
    <property type="protein sequence ID" value="AJE85880.1"/>
    <property type="molecule type" value="Genomic_DNA"/>
</dbReference>
<dbReference type="Proteomes" id="UP000031523">
    <property type="component" value="Chromosome"/>
</dbReference>
<evidence type="ECO:0000256" key="3">
    <source>
        <dbReference type="SAM" id="SignalP"/>
    </source>
</evidence>
<dbReference type="PANTHER" id="PTHR37042">
    <property type="entry name" value="OUTER MEMBRANE PROTEIN RV1973"/>
    <property type="match status" value="1"/>
</dbReference>
<keyword evidence="3" id="KW-0732">Signal</keyword>
<name>A0A0B5F2T3_STRA4</name>
<dbReference type="GO" id="GO:0016020">
    <property type="term" value="C:membrane"/>
    <property type="evidence" value="ECO:0007669"/>
    <property type="project" value="UniProtKB-SubCell"/>
</dbReference>
<reference evidence="4 5" key="1">
    <citation type="submission" date="2015-01" db="EMBL/GenBank/DDBJ databases">
        <title>Enhanced salinomycin production by adjusting the supply of polyketide extender units in Streptomyce albus DSM 41398.</title>
        <authorList>
            <person name="Lu C."/>
        </authorList>
    </citation>
    <scope>NUCLEOTIDE SEQUENCE [LARGE SCALE GENOMIC DNA]</scope>
    <source>
        <strain evidence="5">ATCC 21838 / DSM 41398 / FERM P-419 / JCM 4703 / NBRC 107858</strain>
    </source>
</reference>
<proteinExistence type="predicted"/>